<feature type="transmembrane region" description="Helical" evidence="5">
    <location>
        <begin position="254"/>
        <end position="274"/>
    </location>
</feature>
<name>A0ABV8GVY5_9BACI</name>
<feature type="transmembrane region" description="Helical" evidence="5">
    <location>
        <begin position="20"/>
        <end position="45"/>
    </location>
</feature>
<comment type="subcellular location">
    <subcellularLocation>
        <location evidence="1">Cell membrane</location>
        <topology evidence="1">Multi-pass membrane protein</topology>
    </subcellularLocation>
</comment>
<feature type="transmembrane region" description="Helical" evidence="5">
    <location>
        <begin position="286"/>
        <end position="305"/>
    </location>
</feature>
<gene>
    <name evidence="6" type="ORF">ACFOUV_03015</name>
</gene>
<dbReference type="Pfam" id="PF07690">
    <property type="entry name" value="MFS_1"/>
    <property type="match status" value="1"/>
</dbReference>
<evidence type="ECO:0000256" key="5">
    <source>
        <dbReference type="SAM" id="Phobius"/>
    </source>
</evidence>
<feature type="transmembrane region" description="Helical" evidence="5">
    <location>
        <begin position="143"/>
        <end position="168"/>
    </location>
</feature>
<dbReference type="PANTHER" id="PTHR23526:SF2">
    <property type="entry name" value="MAJOR FACILITATOR SUPERFAMILY (MFS) PROFILE DOMAIN-CONTAINING PROTEIN"/>
    <property type="match status" value="1"/>
</dbReference>
<dbReference type="Gene3D" id="1.20.1250.20">
    <property type="entry name" value="MFS general substrate transporter like domains"/>
    <property type="match status" value="1"/>
</dbReference>
<dbReference type="PANTHER" id="PTHR23526">
    <property type="entry name" value="INTEGRAL MEMBRANE TRANSPORT PROTEIN-RELATED"/>
    <property type="match status" value="1"/>
</dbReference>
<feature type="transmembrane region" description="Helical" evidence="5">
    <location>
        <begin position="225"/>
        <end position="248"/>
    </location>
</feature>
<keyword evidence="7" id="KW-1185">Reference proteome</keyword>
<evidence type="ECO:0000313" key="7">
    <source>
        <dbReference type="Proteomes" id="UP001595772"/>
    </source>
</evidence>
<dbReference type="InterPro" id="IPR036259">
    <property type="entry name" value="MFS_trans_sf"/>
</dbReference>
<keyword evidence="3 5" id="KW-1133">Transmembrane helix</keyword>
<dbReference type="InterPro" id="IPR052528">
    <property type="entry name" value="Sugar_transport-like"/>
</dbReference>
<evidence type="ECO:0000256" key="3">
    <source>
        <dbReference type="ARBA" id="ARBA00022989"/>
    </source>
</evidence>
<evidence type="ECO:0000256" key="4">
    <source>
        <dbReference type="ARBA" id="ARBA00023136"/>
    </source>
</evidence>
<accession>A0ABV8GVY5</accession>
<protein>
    <submittedName>
        <fullName evidence="6">MFS transporter</fullName>
    </submittedName>
</protein>
<feature type="transmembrane region" description="Helical" evidence="5">
    <location>
        <begin position="355"/>
        <end position="374"/>
    </location>
</feature>
<dbReference type="SUPFAM" id="SSF103473">
    <property type="entry name" value="MFS general substrate transporter"/>
    <property type="match status" value="1"/>
</dbReference>
<evidence type="ECO:0000256" key="2">
    <source>
        <dbReference type="ARBA" id="ARBA00022692"/>
    </source>
</evidence>
<sequence>MIKNGMNFFREKMDRNRDLFILLLIGGLYSAGIFLSNTFVNIYLWKQSGDFLTIAFYNLAIALFQTLTFVLAGRLAKKWDRIIVLRLGVFFLSLFFLSVLIIGENAATYNFMLGSLLGIGYGFYWLAFNVLTFEITEPDTRDFFNGFLGILQSLGGMTGPLFAGLIIARMTDNVGYTVIFAISFFLFACAVGTSFLLKRRGAEGVFHFKRIMDERNRNKNWKRILHAHFFQGLREGIFAFVISIWVFLVTKSELALGTFNMFLSGLSVIFYMVATKFIKPAMRKKAILFGALLLYFSIFIILFEINYFLLMVYAVVIGIAYPVINVPYVSLTFDVIGKAWKAGEMRVEYIVVRELFLNCGRIISILIFLVGVYFYEAEDIIPILLAVLGAGHIVIYFFVRNIFLGSSKKKEVMLKDQLSDEKNR</sequence>
<dbReference type="Proteomes" id="UP001595772">
    <property type="component" value="Unassembled WGS sequence"/>
</dbReference>
<feature type="transmembrane region" description="Helical" evidence="5">
    <location>
        <begin position="51"/>
        <end position="71"/>
    </location>
</feature>
<feature type="transmembrane region" description="Helical" evidence="5">
    <location>
        <begin position="174"/>
        <end position="197"/>
    </location>
</feature>
<proteinExistence type="predicted"/>
<comment type="caution">
    <text evidence="6">The sequence shown here is derived from an EMBL/GenBank/DDBJ whole genome shotgun (WGS) entry which is preliminary data.</text>
</comment>
<dbReference type="InterPro" id="IPR005829">
    <property type="entry name" value="Sugar_transporter_CS"/>
</dbReference>
<keyword evidence="2 5" id="KW-0812">Transmembrane</keyword>
<feature type="transmembrane region" description="Helical" evidence="5">
    <location>
        <begin position="380"/>
        <end position="399"/>
    </location>
</feature>
<dbReference type="InterPro" id="IPR011701">
    <property type="entry name" value="MFS"/>
</dbReference>
<evidence type="ECO:0000256" key="1">
    <source>
        <dbReference type="ARBA" id="ARBA00004651"/>
    </source>
</evidence>
<dbReference type="PROSITE" id="PS00217">
    <property type="entry name" value="SUGAR_TRANSPORT_2"/>
    <property type="match status" value="1"/>
</dbReference>
<organism evidence="6 7">
    <name type="scientific">Oceanobacillus longus</name>
    <dbReference type="NCBI Taxonomy" id="930120"/>
    <lineage>
        <taxon>Bacteria</taxon>
        <taxon>Bacillati</taxon>
        <taxon>Bacillota</taxon>
        <taxon>Bacilli</taxon>
        <taxon>Bacillales</taxon>
        <taxon>Bacillaceae</taxon>
        <taxon>Oceanobacillus</taxon>
    </lineage>
</organism>
<feature type="transmembrane region" description="Helical" evidence="5">
    <location>
        <begin position="83"/>
        <end position="103"/>
    </location>
</feature>
<reference evidence="7" key="1">
    <citation type="journal article" date="2019" name="Int. J. Syst. Evol. Microbiol.">
        <title>The Global Catalogue of Microorganisms (GCM) 10K type strain sequencing project: providing services to taxonomists for standard genome sequencing and annotation.</title>
        <authorList>
            <consortium name="The Broad Institute Genomics Platform"/>
            <consortium name="The Broad Institute Genome Sequencing Center for Infectious Disease"/>
            <person name="Wu L."/>
            <person name="Ma J."/>
        </authorList>
    </citation>
    <scope>NUCLEOTIDE SEQUENCE [LARGE SCALE GENOMIC DNA]</scope>
    <source>
        <strain evidence="7">IBRC-M 10703</strain>
    </source>
</reference>
<feature type="transmembrane region" description="Helical" evidence="5">
    <location>
        <begin position="109"/>
        <end position="131"/>
    </location>
</feature>
<feature type="transmembrane region" description="Helical" evidence="5">
    <location>
        <begin position="311"/>
        <end position="335"/>
    </location>
</feature>
<dbReference type="RefSeq" id="WP_379495279.1">
    <property type="nucleotide sequence ID" value="NZ_JBHSAO010000001.1"/>
</dbReference>
<keyword evidence="4 5" id="KW-0472">Membrane</keyword>
<evidence type="ECO:0000313" key="6">
    <source>
        <dbReference type="EMBL" id="MFC4022782.1"/>
    </source>
</evidence>
<dbReference type="EMBL" id="JBHSAO010000001">
    <property type="protein sequence ID" value="MFC4022782.1"/>
    <property type="molecule type" value="Genomic_DNA"/>
</dbReference>